<keyword evidence="5 8" id="KW-0378">Hydrolase</keyword>
<evidence type="ECO:0000256" key="7">
    <source>
        <dbReference type="ARBA" id="ARBA00038093"/>
    </source>
</evidence>
<keyword evidence="3 8" id="KW-0540">Nuclease</keyword>
<dbReference type="SUPFAM" id="SSF88723">
    <property type="entry name" value="PIN domain-like"/>
    <property type="match status" value="1"/>
</dbReference>
<organism evidence="10 11">
    <name type="scientific">Isoptericola hypogeus</name>
    <dbReference type="NCBI Taxonomy" id="300179"/>
    <lineage>
        <taxon>Bacteria</taxon>
        <taxon>Bacillati</taxon>
        <taxon>Actinomycetota</taxon>
        <taxon>Actinomycetes</taxon>
        <taxon>Micrococcales</taxon>
        <taxon>Promicromonosporaceae</taxon>
        <taxon>Isoptericola</taxon>
    </lineage>
</organism>
<keyword evidence="2 8" id="KW-1277">Toxin-antitoxin system</keyword>
<comment type="caution">
    <text evidence="10">The sequence shown here is derived from an EMBL/GenBank/DDBJ whole genome shotgun (WGS) entry which is preliminary data.</text>
</comment>
<keyword evidence="4 8" id="KW-0479">Metal-binding</keyword>
<dbReference type="Gene3D" id="3.40.50.1010">
    <property type="entry name" value="5'-nuclease"/>
    <property type="match status" value="1"/>
</dbReference>
<dbReference type="InterPro" id="IPR050556">
    <property type="entry name" value="Type_II_TA_system_RNase"/>
</dbReference>
<comment type="cofactor">
    <cofactor evidence="1 8">
        <name>Mg(2+)</name>
        <dbReference type="ChEBI" id="CHEBI:18420"/>
    </cofactor>
</comment>
<gene>
    <name evidence="8" type="primary">vapC</name>
    <name evidence="10" type="ORF">GCM10009809_40490</name>
</gene>
<evidence type="ECO:0000256" key="3">
    <source>
        <dbReference type="ARBA" id="ARBA00022722"/>
    </source>
</evidence>
<keyword evidence="6 8" id="KW-0460">Magnesium</keyword>
<evidence type="ECO:0000256" key="2">
    <source>
        <dbReference type="ARBA" id="ARBA00022649"/>
    </source>
</evidence>
<evidence type="ECO:0000313" key="11">
    <source>
        <dbReference type="Proteomes" id="UP001501138"/>
    </source>
</evidence>
<evidence type="ECO:0000256" key="6">
    <source>
        <dbReference type="ARBA" id="ARBA00022842"/>
    </source>
</evidence>
<dbReference type="InterPro" id="IPR022907">
    <property type="entry name" value="VapC_family"/>
</dbReference>
<keyword evidence="11" id="KW-1185">Reference proteome</keyword>
<dbReference type="EMBL" id="BAAAPM010000010">
    <property type="protein sequence ID" value="GAA1740845.1"/>
    <property type="molecule type" value="Genomic_DNA"/>
</dbReference>
<dbReference type="EC" id="3.1.-.-" evidence="8"/>
<dbReference type="PANTHER" id="PTHR33653">
    <property type="entry name" value="RIBONUCLEASE VAPC2"/>
    <property type="match status" value="1"/>
</dbReference>
<dbReference type="InterPro" id="IPR002716">
    <property type="entry name" value="PIN_dom"/>
</dbReference>
<sequence>MTVLVDTSVFIDHLRGRAEARDALATARRDGHQITASALTRAELLGGMRSSEKARTRALFLAVGWVDVDREIAERAGELARQYRRSHAGIDLVDYVIAATAELSGGELLTRNVKHFPMIVGLAAPY</sequence>
<dbReference type="Proteomes" id="UP001501138">
    <property type="component" value="Unassembled WGS sequence"/>
</dbReference>
<evidence type="ECO:0000259" key="9">
    <source>
        <dbReference type="Pfam" id="PF01850"/>
    </source>
</evidence>
<dbReference type="RefSeq" id="WP_344250711.1">
    <property type="nucleotide sequence ID" value="NZ_BAAAPM010000010.1"/>
</dbReference>
<dbReference type="PANTHER" id="PTHR33653:SF1">
    <property type="entry name" value="RIBONUCLEASE VAPC2"/>
    <property type="match status" value="1"/>
</dbReference>
<evidence type="ECO:0000313" key="10">
    <source>
        <dbReference type="EMBL" id="GAA1740845.1"/>
    </source>
</evidence>
<evidence type="ECO:0000256" key="1">
    <source>
        <dbReference type="ARBA" id="ARBA00001946"/>
    </source>
</evidence>
<evidence type="ECO:0000256" key="4">
    <source>
        <dbReference type="ARBA" id="ARBA00022723"/>
    </source>
</evidence>
<feature type="domain" description="PIN" evidence="9">
    <location>
        <begin position="3"/>
        <end position="112"/>
    </location>
</feature>
<dbReference type="CDD" id="cd18741">
    <property type="entry name" value="PIN_VapC4-5_FitB-like"/>
    <property type="match status" value="1"/>
</dbReference>
<keyword evidence="8" id="KW-0800">Toxin</keyword>
<accession>A0ABN2JXY3</accession>
<dbReference type="InterPro" id="IPR029060">
    <property type="entry name" value="PIN-like_dom_sf"/>
</dbReference>
<feature type="binding site" evidence="8">
    <location>
        <position position="94"/>
    </location>
    <ligand>
        <name>Mg(2+)</name>
        <dbReference type="ChEBI" id="CHEBI:18420"/>
    </ligand>
</feature>
<reference evidence="10 11" key="1">
    <citation type="journal article" date="2019" name="Int. J. Syst. Evol. Microbiol.">
        <title>The Global Catalogue of Microorganisms (GCM) 10K type strain sequencing project: providing services to taxonomists for standard genome sequencing and annotation.</title>
        <authorList>
            <consortium name="The Broad Institute Genomics Platform"/>
            <consortium name="The Broad Institute Genome Sequencing Center for Infectious Disease"/>
            <person name="Wu L."/>
            <person name="Ma J."/>
        </authorList>
    </citation>
    <scope>NUCLEOTIDE SEQUENCE [LARGE SCALE GENOMIC DNA]</scope>
    <source>
        <strain evidence="10 11">JCM 15589</strain>
    </source>
</reference>
<evidence type="ECO:0000256" key="8">
    <source>
        <dbReference type="HAMAP-Rule" id="MF_00265"/>
    </source>
</evidence>
<name>A0ABN2JXY3_9MICO</name>
<proteinExistence type="inferred from homology"/>
<evidence type="ECO:0000256" key="5">
    <source>
        <dbReference type="ARBA" id="ARBA00022801"/>
    </source>
</evidence>
<dbReference type="Pfam" id="PF01850">
    <property type="entry name" value="PIN"/>
    <property type="match status" value="1"/>
</dbReference>
<protein>
    <recommendedName>
        <fullName evidence="8">Ribonuclease VapC</fullName>
        <shortName evidence="8">RNase VapC</shortName>
        <ecNumber evidence="8">3.1.-.-</ecNumber>
    </recommendedName>
    <alternativeName>
        <fullName evidence="8">Toxin VapC</fullName>
    </alternativeName>
</protein>
<comment type="similarity">
    <text evidence="7 8">Belongs to the PINc/VapC protein family.</text>
</comment>
<dbReference type="HAMAP" id="MF_00265">
    <property type="entry name" value="VapC_Nob1"/>
    <property type="match status" value="1"/>
</dbReference>
<feature type="binding site" evidence="8">
    <location>
        <position position="6"/>
    </location>
    <ligand>
        <name>Mg(2+)</name>
        <dbReference type="ChEBI" id="CHEBI:18420"/>
    </ligand>
</feature>
<comment type="function">
    <text evidence="8">Toxic component of a toxin-antitoxin (TA) system. An RNase.</text>
</comment>